<gene>
    <name evidence="1" type="ORF">VP01_176g1</name>
</gene>
<accession>A0A0L6VGM4</accession>
<sequence>MRILKKDNSHILKVYCVVHVLNLIAKKIVNNPIMDPVVKGNKTLVNYFTNAGFWRKHLTTWQKEKKNVCMGPQEHEGGFWKCLEIHCDPLIYTPSMTTTVINVIEDWDHFTANQTLVSLLKPVVDAIGNLKQAQTTLANIWKHLLHAYKSIQHVDVYSQFQPFNKHCINILHSQTTIFHDEIYIIGFFLHPGYHHISVSKSTFFEILGK</sequence>
<dbReference type="AlphaFoldDB" id="A0A0L6VGM4"/>
<dbReference type="SUPFAM" id="SSF53098">
    <property type="entry name" value="Ribonuclease H-like"/>
    <property type="match status" value="1"/>
</dbReference>
<comment type="caution">
    <text evidence="1">The sequence shown here is derived from an EMBL/GenBank/DDBJ whole genome shotgun (WGS) entry which is preliminary data.</text>
</comment>
<dbReference type="Proteomes" id="UP000037035">
    <property type="component" value="Unassembled WGS sequence"/>
</dbReference>
<keyword evidence="2" id="KW-1185">Reference proteome</keyword>
<protein>
    <recommendedName>
        <fullName evidence="3">DUF659 domain-containing protein</fullName>
    </recommendedName>
</protein>
<name>A0A0L6VGM4_9BASI</name>
<dbReference type="OrthoDB" id="2506168at2759"/>
<reference evidence="1 2" key="1">
    <citation type="submission" date="2015-08" db="EMBL/GenBank/DDBJ databases">
        <title>Next Generation Sequencing and Analysis of the Genome of Puccinia sorghi L Schw, the Causal Agent of Maize Common Rust.</title>
        <authorList>
            <person name="Rochi L."/>
            <person name="Burguener G."/>
            <person name="Darino M."/>
            <person name="Turjanski A."/>
            <person name="Kreff E."/>
            <person name="Dieguez M.J."/>
            <person name="Sacco F."/>
        </authorList>
    </citation>
    <scope>NUCLEOTIDE SEQUENCE [LARGE SCALE GENOMIC DNA]</scope>
    <source>
        <strain evidence="1 2">RO10H11247</strain>
    </source>
</reference>
<dbReference type="VEuPathDB" id="FungiDB:VP01_176g1"/>
<evidence type="ECO:0000313" key="1">
    <source>
        <dbReference type="EMBL" id="KNZ59270.1"/>
    </source>
</evidence>
<dbReference type="STRING" id="27349.A0A0L6VGM4"/>
<evidence type="ECO:0000313" key="2">
    <source>
        <dbReference type="Proteomes" id="UP000037035"/>
    </source>
</evidence>
<proteinExistence type="predicted"/>
<organism evidence="1 2">
    <name type="scientific">Puccinia sorghi</name>
    <dbReference type="NCBI Taxonomy" id="27349"/>
    <lineage>
        <taxon>Eukaryota</taxon>
        <taxon>Fungi</taxon>
        <taxon>Dikarya</taxon>
        <taxon>Basidiomycota</taxon>
        <taxon>Pucciniomycotina</taxon>
        <taxon>Pucciniomycetes</taxon>
        <taxon>Pucciniales</taxon>
        <taxon>Pucciniaceae</taxon>
        <taxon>Puccinia</taxon>
    </lineage>
</organism>
<dbReference type="InterPro" id="IPR012337">
    <property type="entry name" value="RNaseH-like_sf"/>
</dbReference>
<dbReference type="EMBL" id="LAVV01006581">
    <property type="protein sequence ID" value="KNZ59270.1"/>
    <property type="molecule type" value="Genomic_DNA"/>
</dbReference>
<evidence type="ECO:0008006" key="3">
    <source>
        <dbReference type="Google" id="ProtNLM"/>
    </source>
</evidence>